<sequence>MGFGHSKHKKSPKDRYRALADQAASRINAQYPEGADADQIAAGVPNGKEPLVVMFRKNGEGKYAYDQEYYNTPFEHPPRRASGEVPRQREGRRAKTGSAKGDNGGGNTLDQGDGKVSTGLRGSQGSERVYVPVVDEADEVSRGHGEIYDSTRIHSGWHESSCTSNELYLARHVSIKPQFPDPRTTLLCDLFTISAHPRPHATDGVTPVPQPPFNHPRYLAFLPSIDSDLHQRSDSTRQRNLYENIVYPGTIQGDNLIRDTRRWNKIPIFYLPFIRRHGRTSIARPTTGP</sequence>
<evidence type="ECO:0000313" key="3">
    <source>
        <dbReference type="Proteomes" id="UP000651452"/>
    </source>
</evidence>
<dbReference type="EMBL" id="RZGK01000012">
    <property type="protein sequence ID" value="KAF9695302.1"/>
    <property type="molecule type" value="Genomic_DNA"/>
</dbReference>
<reference evidence="2" key="2">
    <citation type="submission" date="2020-09" db="EMBL/GenBank/DDBJ databases">
        <title>Reference genome assembly for Australian Ascochyta lentis isolate Al4.</title>
        <authorList>
            <person name="Lee R.C."/>
            <person name="Farfan-Caceres L.M."/>
            <person name="Debler J.W."/>
            <person name="Williams A.H."/>
            <person name="Henares B.M."/>
        </authorList>
    </citation>
    <scope>NUCLEOTIDE SEQUENCE</scope>
    <source>
        <strain evidence="2">Al4</strain>
    </source>
</reference>
<dbReference type="Proteomes" id="UP000651452">
    <property type="component" value="Unassembled WGS sequence"/>
</dbReference>
<evidence type="ECO:0000256" key="1">
    <source>
        <dbReference type="SAM" id="MobiDB-lite"/>
    </source>
</evidence>
<name>A0A8H7MJ27_9PLEO</name>
<organism evidence="2 3">
    <name type="scientific">Ascochyta lentis</name>
    <dbReference type="NCBI Taxonomy" id="205686"/>
    <lineage>
        <taxon>Eukaryota</taxon>
        <taxon>Fungi</taxon>
        <taxon>Dikarya</taxon>
        <taxon>Ascomycota</taxon>
        <taxon>Pezizomycotina</taxon>
        <taxon>Dothideomycetes</taxon>
        <taxon>Pleosporomycetidae</taxon>
        <taxon>Pleosporales</taxon>
        <taxon>Pleosporineae</taxon>
        <taxon>Didymellaceae</taxon>
        <taxon>Ascochyta</taxon>
    </lineage>
</organism>
<comment type="caution">
    <text evidence="2">The sequence shown here is derived from an EMBL/GenBank/DDBJ whole genome shotgun (WGS) entry which is preliminary data.</text>
</comment>
<dbReference type="OrthoDB" id="3796118at2759"/>
<evidence type="ECO:0000313" key="2">
    <source>
        <dbReference type="EMBL" id="KAF9695302.1"/>
    </source>
</evidence>
<keyword evidence="3" id="KW-1185">Reference proteome</keyword>
<feature type="region of interest" description="Disordered" evidence="1">
    <location>
        <begin position="1"/>
        <end position="21"/>
    </location>
</feature>
<feature type="region of interest" description="Disordered" evidence="1">
    <location>
        <begin position="70"/>
        <end position="124"/>
    </location>
</feature>
<reference evidence="2" key="1">
    <citation type="submission" date="2018-12" db="EMBL/GenBank/DDBJ databases">
        <authorList>
            <person name="Syme R.A."/>
            <person name="Farfan-Caceres L."/>
            <person name="Lichtenzveig J."/>
        </authorList>
    </citation>
    <scope>NUCLEOTIDE SEQUENCE</scope>
    <source>
        <strain evidence="2">Al4</strain>
    </source>
</reference>
<protein>
    <submittedName>
        <fullName evidence="2">Uncharacterized protein</fullName>
    </submittedName>
</protein>
<dbReference type="AlphaFoldDB" id="A0A8H7MJ27"/>
<gene>
    <name evidence="2" type="ORF">EKO04_006975</name>
</gene>
<proteinExistence type="predicted"/>
<feature type="compositionally biased region" description="Basic and acidic residues" evidence="1">
    <location>
        <begin position="76"/>
        <end position="93"/>
    </location>
</feature>
<feature type="compositionally biased region" description="Basic residues" evidence="1">
    <location>
        <begin position="1"/>
        <end position="12"/>
    </location>
</feature>
<accession>A0A8H7MJ27</accession>